<dbReference type="InParanoid" id="A0A6P9EGY0"/>
<proteinExistence type="predicted"/>
<keyword evidence="1" id="KW-1185">Reference proteome</keyword>
<evidence type="ECO:0000313" key="1">
    <source>
        <dbReference type="Proteomes" id="UP000235220"/>
    </source>
</evidence>
<protein>
    <submittedName>
        <fullName evidence="2">Uncharacterized protein LOC118344799</fullName>
    </submittedName>
</protein>
<reference evidence="2" key="1">
    <citation type="submission" date="2025-08" db="UniProtKB">
        <authorList>
            <consortium name="RefSeq"/>
        </authorList>
    </citation>
    <scope>IDENTIFICATION</scope>
    <source>
        <tissue evidence="2">Leaves</tissue>
    </source>
</reference>
<sequence>MVKILEHDELEEATTTTRLIWARRNEFTHGKEFKHPTFLLKNEVYNLNQDAATKNADGRIGIGVIVRDFKGQMLEASFSDKSKTREIQIKDELQVMNKGTRSFGEYSQAFKTLCDQLHAMGRPVDDTDKVHWFLRYLGPDFSSFPTTMMSQTPLPIFKDLVPKDQSHDLFVKSLESQARQLTAFIAQRRSRHSSRGA</sequence>
<dbReference type="PANTHER" id="PTHR47481">
    <property type="match status" value="1"/>
</dbReference>
<accession>A0A6P9EGY0</accession>
<dbReference type="KEGG" id="jre:118344799"/>
<dbReference type="OrthoDB" id="1845088at2759"/>
<dbReference type="Proteomes" id="UP000235220">
    <property type="component" value="Chromosome 16"/>
</dbReference>
<dbReference type="GeneID" id="118344799"/>
<evidence type="ECO:0000313" key="2">
    <source>
        <dbReference type="RefSeq" id="XP_035542092.1"/>
    </source>
</evidence>
<dbReference type="RefSeq" id="XP_035542092.1">
    <property type="nucleotide sequence ID" value="XM_035686199.1"/>
</dbReference>
<dbReference type="AlphaFoldDB" id="A0A6P9EGY0"/>
<organism evidence="1 2">
    <name type="scientific">Juglans regia</name>
    <name type="common">English walnut</name>
    <dbReference type="NCBI Taxonomy" id="51240"/>
    <lineage>
        <taxon>Eukaryota</taxon>
        <taxon>Viridiplantae</taxon>
        <taxon>Streptophyta</taxon>
        <taxon>Embryophyta</taxon>
        <taxon>Tracheophyta</taxon>
        <taxon>Spermatophyta</taxon>
        <taxon>Magnoliopsida</taxon>
        <taxon>eudicotyledons</taxon>
        <taxon>Gunneridae</taxon>
        <taxon>Pentapetalae</taxon>
        <taxon>rosids</taxon>
        <taxon>fabids</taxon>
        <taxon>Fagales</taxon>
        <taxon>Juglandaceae</taxon>
        <taxon>Juglans</taxon>
    </lineage>
</organism>
<dbReference type="PANTHER" id="PTHR47481:SF35">
    <property type="entry name" value="ZINC FINGER, CCHC-TYPE-RELATED"/>
    <property type="match status" value="1"/>
</dbReference>
<gene>
    <name evidence="2" type="primary">LOC118344799</name>
</gene>
<name>A0A6P9EGY0_JUGRE</name>